<proteinExistence type="predicted"/>
<comment type="caution">
    <text evidence="3">The sequence shown here is derived from an EMBL/GenBank/DDBJ whole genome shotgun (WGS) entry which is preliminary data.</text>
</comment>
<name>A0A9P5N1A0_9AGAM</name>
<organism evidence="3 4">
    <name type="scientific">Russula ochroleuca</name>
    <dbReference type="NCBI Taxonomy" id="152965"/>
    <lineage>
        <taxon>Eukaryota</taxon>
        <taxon>Fungi</taxon>
        <taxon>Dikarya</taxon>
        <taxon>Basidiomycota</taxon>
        <taxon>Agaricomycotina</taxon>
        <taxon>Agaricomycetes</taxon>
        <taxon>Russulales</taxon>
        <taxon>Russulaceae</taxon>
        <taxon>Russula</taxon>
    </lineage>
</organism>
<dbReference type="Pfam" id="PF00651">
    <property type="entry name" value="BTB"/>
    <property type="match status" value="1"/>
</dbReference>
<feature type="non-terminal residue" evidence="3">
    <location>
        <position position="276"/>
    </location>
</feature>
<evidence type="ECO:0000313" key="3">
    <source>
        <dbReference type="EMBL" id="KAF8483645.1"/>
    </source>
</evidence>
<evidence type="ECO:0000313" key="4">
    <source>
        <dbReference type="Proteomes" id="UP000759537"/>
    </source>
</evidence>
<feature type="domain" description="BTB" evidence="2">
    <location>
        <begin position="17"/>
        <end position="91"/>
    </location>
</feature>
<dbReference type="SUPFAM" id="SSF54695">
    <property type="entry name" value="POZ domain"/>
    <property type="match status" value="1"/>
</dbReference>
<sequence>PIGERVSRHTKYYIPGGDVVFRVENIIFRVHRYFFTRDSSFFREKLPHPPPPGEFSKGSSDNNPFILEDTLKVDFEHLLWVFYNEKYNIYEAGVDVWSSILKLAHQWDFDEVKAFAFRELEQQEMPALQKIILYHTHEIDRKYLLAAYTELAVRDDPITIEEGLLLGLETSLRLAHARELARAPVFSGKKHGNPRSPINLAGSELDVLINRLFNLSLPDTITERPPTPQTPTGRGTPTGGRNTPQLGIQTNGTGSPVPNPARGGSVMKACPPFSSH</sequence>
<dbReference type="PROSITE" id="PS50097">
    <property type="entry name" value="BTB"/>
    <property type="match status" value="1"/>
</dbReference>
<evidence type="ECO:0000256" key="1">
    <source>
        <dbReference type="SAM" id="MobiDB-lite"/>
    </source>
</evidence>
<dbReference type="AlphaFoldDB" id="A0A9P5N1A0"/>
<gene>
    <name evidence="3" type="ORF">DFH94DRAFT_605215</name>
</gene>
<reference evidence="3" key="2">
    <citation type="journal article" date="2020" name="Nat. Commun.">
        <title>Large-scale genome sequencing of mycorrhizal fungi provides insights into the early evolution of symbiotic traits.</title>
        <authorList>
            <person name="Miyauchi S."/>
            <person name="Kiss E."/>
            <person name="Kuo A."/>
            <person name="Drula E."/>
            <person name="Kohler A."/>
            <person name="Sanchez-Garcia M."/>
            <person name="Morin E."/>
            <person name="Andreopoulos B."/>
            <person name="Barry K.W."/>
            <person name="Bonito G."/>
            <person name="Buee M."/>
            <person name="Carver A."/>
            <person name="Chen C."/>
            <person name="Cichocki N."/>
            <person name="Clum A."/>
            <person name="Culley D."/>
            <person name="Crous P.W."/>
            <person name="Fauchery L."/>
            <person name="Girlanda M."/>
            <person name="Hayes R.D."/>
            <person name="Keri Z."/>
            <person name="LaButti K."/>
            <person name="Lipzen A."/>
            <person name="Lombard V."/>
            <person name="Magnuson J."/>
            <person name="Maillard F."/>
            <person name="Murat C."/>
            <person name="Nolan M."/>
            <person name="Ohm R.A."/>
            <person name="Pangilinan J."/>
            <person name="Pereira M.F."/>
            <person name="Perotto S."/>
            <person name="Peter M."/>
            <person name="Pfister S."/>
            <person name="Riley R."/>
            <person name="Sitrit Y."/>
            <person name="Stielow J.B."/>
            <person name="Szollosi G."/>
            <person name="Zifcakova L."/>
            <person name="Stursova M."/>
            <person name="Spatafora J.W."/>
            <person name="Tedersoo L."/>
            <person name="Vaario L.M."/>
            <person name="Yamada A."/>
            <person name="Yan M."/>
            <person name="Wang P."/>
            <person name="Xu J."/>
            <person name="Bruns T."/>
            <person name="Baldrian P."/>
            <person name="Vilgalys R."/>
            <person name="Dunand C."/>
            <person name="Henrissat B."/>
            <person name="Grigoriev I.V."/>
            <person name="Hibbett D."/>
            <person name="Nagy L.G."/>
            <person name="Martin F.M."/>
        </authorList>
    </citation>
    <scope>NUCLEOTIDE SEQUENCE</scope>
    <source>
        <strain evidence="3">Prilba</strain>
    </source>
</reference>
<reference evidence="3" key="1">
    <citation type="submission" date="2019-10" db="EMBL/GenBank/DDBJ databases">
        <authorList>
            <consortium name="DOE Joint Genome Institute"/>
            <person name="Kuo A."/>
            <person name="Miyauchi S."/>
            <person name="Kiss E."/>
            <person name="Drula E."/>
            <person name="Kohler A."/>
            <person name="Sanchez-Garcia M."/>
            <person name="Andreopoulos B."/>
            <person name="Barry K.W."/>
            <person name="Bonito G."/>
            <person name="Buee M."/>
            <person name="Carver A."/>
            <person name="Chen C."/>
            <person name="Cichocki N."/>
            <person name="Clum A."/>
            <person name="Culley D."/>
            <person name="Crous P.W."/>
            <person name="Fauchery L."/>
            <person name="Girlanda M."/>
            <person name="Hayes R."/>
            <person name="Keri Z."/>
            <person name="LaButti K."/>
            <person name="Lipzen A."/>
            <person name="Lombard V."/>
            <person name="Magnuson J."/>
            <person name="Maillard F."/>
            <person name="Morin E."/>
            <person name="Murat C."/>
            <person name="Nolan M."/>
            <person name="Ohm R."/>
            <person name="Pangilinan J."/>
            <person name="Pereira M."/>
            <person name="Perotto S."/>
            <person name="Peter M."/>
            <person name="Riley R."/>
            <person name="Sitrit Y."/>
            <person name="Stielow B."/>
            <person name="Szollosi G."/>
            <person name="Zifcakova L."/>
            <person name="Stursova M."/>
            <person name="Spatafora J.W."/>
            <person name="Tedersoo L."/>
            <person name="Vaario L.-M."/>
            <person name="Yamada A."/>
            <person name="Yan M."/>
            <person name="Wang P."/>
            <person name="Xu J."/>
            <person name="Bruns T."/>
            <person name="Baldrian P."/>
            <person name="Vilgalys R."/>
            <person name="Henrissat B."/>
            <person name="Grigoriev I.V."/>
            <person name="Hibbett D."/>
            <person name="Nagy L.G."/>
            <person name="Martin F.M."/>
        </authorList>
    </citation>
    <scope>NUCLEOTIDE SEQUENCE</scope>
    <source>
        <strain evidence="3">Prilba</strain>
    </source>
</reference>
<dbReference type="InterPro" id="IPR011333">
    <property type="entry name" value="SKP1/BTB/POZ_sf"/>
</dbReference>
<feature type="region of interest" description="Disordered" evidence="1">
    <location>
        <begin position="218"/>
        <end position="276"/>
    </location>
</feature>
<dbReference type="Gene3D" id="3.30.710.10">
    <property type="entry name" value="Potassium Channel Kv1.1, Chain A"/>
    <property type="match status" value="1"/>
</dbReference>
<keyword evidence="4" id="KW-1185">Reference proteome</keyword>
<feature type="compositionally biased region" description="Low complexity" evidence="1">
    <location>
        <begin position="230"/>
        <end position="244"/>
    </location>
</feature>
<accession>A0A9P5N1A0</accession>
<evidence type="ECO:0000259" key="2">
    <source>
        <dbReference type="PROSITE" id="PS50097"/>
    </source>
</evidence>
<protein>
    <recommendedName>
        <fullName evidence="2">BTB domain-containing protein</fullName>
    </recommendedName>
</protein>
<dbReference type="EMBL" id="WHVB01000004">
    <property type="protein sequence ID" value="KAF8483645.1"/>
    <property type="molecule type" value="Genomic_DNA"/>
</dbReference>
<dbReference type="OrthoDB" id="2593747at2759"/>
<feature type="non-terminal residue" evidence="3">
    <location>
        <position position="1"/>
    </location>
</feature>
<feature type="compositionally biased region" description="Polar residues" evidence="1">
    <location>
        <begin position="245"/>
        <end position="256"/>
    </location>
</feature>
<dbReference type="InterPro" id="IPR000210">
    <property type="entry name" value="BTB/POZ_dom"/>
</dbReference>
<dbReference type="Proteomes" id="UP000759537">
    <property type="component" value="Unassembled WGS sequence"/>
</dbReference>